<evidence type="ECO:0000313" key="2">
    <source>
        <dbReference type="EMBL" id="KOC62535.1"/>
    </source>
</evidence>
<dbReference type="InterPro" id="IPR036397">
    <property type="entry name" value="RNaseH_sf"/>
</dbReference>
<dbReference type="Gene3D" id="1.10.10.1450">
    <property type="match status" value="1"/>
</dbReference>
<feature type="domain" description="Mos1 transposase HTH" evidence="1">
    <location>
        <begin position="19"/>
        <end position="49"/>
    </location>
</feature>
<dbReference type="Pfam" id="PF17906">
    <property type="entry name" value="HTH_48"/>
    <property type="match status" value="1"/>
</dbReference>
<gene>
    <name evidence="2" type="ORF">WH47_04196</name>
</gene>
<dbReference type="Gene3D" id="3.30.420.10">
    <property type="entry name" value="Ribonuclease H-like superfamily/Ribonuclease H"/>
    <property type="match status" value="1"/>
</dbReference>
<protein>
    <recommendedName>
        <fullName evidence="1">Mos1 transposase HTH domain-containing protein</fullName>
    </recommendedName>
</protein>
<reference evidence="2 3" key="1">
    <citation type="submission" date="2015-07" db="EMBL/GenBank/DDBJ databases">
        <title>The genome of Habropoda laboriosa.</title>
        <authorList>
            <person name="Pan H."/>
            <person name="Kapheim K."/>
        </authorList>
    </citation>
    <scope>NUCLEOTIDE SEQUENCE [LARGE SCALE GENOMIC DNA]</scope>
    <source>
        <strain evidence="2">0110345459</strain>
    </source>
</reference>
<dbReference type="InterPro" id="IPR041426">
    <property type="entry name" value="Mos1_HTH"/>
</dbReference>
<keyword evidence="3" id="KW-1185">Reference proteome</keyword>
<name>A0A0L7QV72_9HYME</name>
<dbReference type="GO" id="GO:0003676">
    <property type="term" value="F:nucleic acid binding"/>
    <property type="evidence" value="ECO:0007669"/>
    <property type="project" value="InterPro"/>
</dbReference>
<sequence>IVTFLSMEQQAPIKFVFKSETYKLMQKAYGHDCLSRAAVFLWFRRFKEGRQSLEDDKREGRPSTSCTEANVESVRFLLANDLCLTIRLIADELRRHGSTFETNSMNFVAEKSVTIITHPPYSPDLAPADFFLFLKIKLPMKGTCYEDVRTIQYAVTVELNAITHEVFPKAYQRLCERSVECVARGGMYIEH</sequence>
<evidence type="ECO:0000313" key="3">
    <source>
        <dbReference type="Proteomes" id="UP000053825"/>
    </source>
</evidence>
<feature type="non-terminal residue" evidence="2">
    <location>
        <position position="1"/>
    </location>
</feature>
<dbReference type="PANTHER" id="PTHR46060">
    <property type="entry name" value="MARINER MOS1 TRANSPOSASE-LIKE PROTEIN"/>
    <property type="match status" value="1"/>
</dbReference>
<dbReference type="Proteomes" id="UP000053825">
    <property type="component" value="Unassembled WGS sequence"/>
</dbReference>
<organism evidence="2 3">
    <name type="scientific">Habropoda laboriosa</name>
    <dbReference type="NCBI Taxonomy" id="597456"/>
    <lineage>
        <taxon>Eukaryota</taxon>
        <taxon>Metazoa</taxon>
        <taxon>Ecdysozoa</taxon>
        <taxon>Arthropoda</taxon>
        <taxon>Hexapoda</taxon>
        <taxon>Insecta</taxon>
        <taxon>Pterygota</taxon>
        <taxon>Neoptera</taxon>
        <taxon>Endopterygota</taxon>
        <taxon>Hymenoptera</taxon>
        <taxon>Apocrita</taxon>
        <taxon>Aculeata</taxon>
        <taxon>Apoidea</taxon>
        <taxon>Anthophila</taxon>
        <taxon>Apidae</taxon>
        <taxon>Habropoda</taxon>
    </lineage>
</organism>
<dbReference type="AlphaFoldDB" id="A0A0L7QV72"/>
<dbReference type="InterPro" id="IPR052709">
    <property type="entry name" value="Transposase-MT_Hybrid"/>
</dbReference>
<accession>A0A0L7QV72</accession>
<dbReference type="PANTHER" id="PTHR46060:SF1">
    <property type="entry name" value="MARINER MOS1 TRANSPOSASE-LIKE PROTEIN"/>
    <property type="match status" value="1"/>
</dbReference>
<proteinExistence type="predicted"/>
<evidence type="ECO:0000259" key="1">
    <source>
        <dbReference type="Pfam" id="PF17906"/>
    </source>
</evidence>
<dbReference type="EMBL" id="KQ414727">
    <property type="protein sequence ID" value="KOC62535.1"/>
    <property type="molecule type" value="Genomic_DNA"/>
</dbReference>
<dbReference type="STRING" id="597456.A0A0L7QV72"/>